<dbReference type="Proteomes" id="UP001212803">
    <property type="component" value="Chromosome"/>
</dbReference>
<protein>
    <submittedName>
        <fullName evidence="1">Uncharacterized protein</fullName>
    </submittedName>
</protein>
<proteinExistence type="predicted"/>
<evidence type="ECO:0000313" key="2">
    <source>
        <dbReference type="Proteomes" id="UP001212803"/>
    </source>
</evidence>
<gene>
    <name evidence="1" type="ORF">O0235_02780</name>
</gene>
<dbReference type="EMBL" id="CP115149">
    <property type="protein sequence ID" value="WBL37591.1"/>
    <property type="molecule type" value="Genomic_DNA"/>
</dbReference>
<reference evidence="1 2" key="1">
    <citation type="journal article" date="2023" name="ISME J.">
        <title>Thermophilic Dehalococcoidia with unusual traits shed light on an unexpected past.</title>
        <authorList>
            <person name="Palmer M."/>
            <person name="Covington J.K."/>
            <person name="Zhou E.M."/>
            <person name="Thomas S.C."/>
            <person name="Habib N."/>
            <person name="Seymour C.O."/>
            <person name="Lai D."/>
            <person name="Johnston J."/>
            <person name="Hashimi A."/>
            <person name="Jiao J.Y."/>
            <person name="Muok A.R."/>
            <person name="Liu L."/>
            <person name="Xian W.D."/>
            <person name="Zhi X.Y."/>
            <person name="Li M.M."/>
            <person name="Silva L.P."/>
            <person name="Bowen B.P."/>
            <person name="Louie K."/>
            <person name="Briegel A."/>
            <person name="Pett-Ridge J."/>
            <person name="Weber P.K."/>
            <person name="Tocheva E.I."/>
            <person name="Woyke T."/>
            <person name="Northen T.R."/>
            <person name="Mayali X."/>
            <person name="Li W.J."/>
            <person name="Hedlund B.P."/>
        </authorList>
    </citation>
    <scope>NUCLEOTIDE SEQUENCE [LARGE SCALE GENOMIC DNA]</scope>
    <source>
        <strain evidence="1 2">YIM 72310</strain>
    </source>
</reference>
<name>A0ABY7MAJ9_9CHLR</name>
<accession>A0ABY7MAJ9</accession>
<evidence type="ECO:0000313" key="1">
    <source>
        <dbReference type="EMBL" id="WBL37591.1"/>
    </source>
</evidence>
<sequence length="98" mass="9507">MADGFDGVGAFLDGGEGALGVGHEGAAGIGQGDAAAGAFEEALAELALEGLDAGGDGWLGEEEGLGSTAEGAVVSDLDEGFELCQFHGVPPRRGAVGF</sequence>
<organism evidence="1 2">
    <name type="scientific">Tepidiforma flava</name>
    <dbReference type="NCBI Taxonomy" id="3004094"/>
    <lineage>
        <taxon>Bacteria</taxon>
        <taxon>Bacillati</taxon>
        <taxon>Chloroflexota</taxon>
        <taxon>Tepidiformia</taxon>
        <taxon>Tepidiformales</taxon>
        <taxon>Tepidiformaceae</taxon>
        <taxon>Tepidiforma</taxon>
    </lineage>
</organism>
<keyword evidence="2" id="KW-1185">Reference proteome</keyword>